<dbReference type="SUPFAM" id="SSF49785">
    <property type="entry name" value="Galactose-binding domain-like"/>
    <property type="match status" value="1"/>
</dbReference>
<feature type="region of interest" description="Disordered" evidence="2">
    <location>
        <begin position="37"/>
        <end position="58"/>
    </location>
</feature>
<sequence>MEQKVKTYWGVRIPMRDGVQVAADVYLPQGVALDVSSRGVTPNEETKASSAEPGRFQSGTDRVPAIVVRTPYGRNTDGHVDQGRYFAARGYALIVVDVRGRGDSEGTFVPYRGEGKDGYDTIEWVAAQPWCTGQVGTLGGSYLGRIQWLTALHKPPHLKAMIPIVSPSDPFVEWPTGTPDPMHVCWQFLTSDRMPQNINQVNWDEVYTHLPLITMDEAAGRKMPLWRELFDHCYLDEWWKEVCYQNRFDEIDLPVMHISGWYDDEQIGTPLNYAGMAKSAPSEEARRAGRLIMGPWGHNVNASTKVGALDFGPNALIDLRGRQLSFFDHWLKGEQNGVDEETPVSIFVMGKNEWRQEAEWPLARTKYTPMYFHSNGNANSRFGDGSLSPFQPDQECVDKYLYDPAHPVPFLTEPTSSQIGGPDDYSAVHRRDDVLVYSSEPLKDELEVTGPVKVELYAATSASDTDFMAQLHDVWPNGYAQRLCDGMVRVRFRKGMDQPELVEPGTIVRYEIDCWNTSHVFLPGHRIAVHITSSAFPKYDRNPNTDEPLGLTARFETAEQTVFHDAEHPSAIILPVIPGKAPNEQ</sequence>
<dbReference type="Pfam" id="PF02129">
    <property type="entry name" value="Peptidase_S15"/>
    <property type="match status" value="1"/>
</dbReference>
<name>A0A9X7VZB8_9BACL</name>
<dbReference type="InterPro" id="IPR029058">
    <property type="entry name" value="AB_hydrolase_fold"/>
</dbReference>
<dbReference type="Gene3D" id="3.40.50.1820">
    <property type="entry name" value="alpha/beta hydrolase"/>
    <property type="match status" value="1"/>
</dbReference>
<dbReference type="AlphaFoldDB" id="A0A9X7VZB8"/>
<dbReference type="Gene3D" id="2.60.120.260">
    <property type="entry name" value="Galactose-binding domain-like"/>
    <property type="match status" value="1"/>
</dbReference>
<dbReference type="Gene3D" id="1.10.3020.10">
    <property type="entry name" value="alpha-amino acid ester hydrolase ( Helical cap domain)"/>
    <property type="match status" value="1"/>
</dbReference>
<dbReference type="NCBIfam" id="TIGR00976">
    <property type="entry name" value="CocE_NonD"/>
    <property type="match status" value="1"/>
</dbReference>
<keyword evidence="1 4" id="KW-0378">Hydrolase</keyword>
<feature type="domain" description="Xaa-Pro dipeptidyl-peptidase C-terminal" evidence="3">
    <location>
        <begin position="324"/>
        <end position="573"/>
    </location>
</feature>
<evidence type="ECO:0000313" key="4">
    <source>
        <dbReference type="EMBL" id="QSO47831.1"/>
    </source>
</evidence>
<dbReference type="Pfam" id="PF08530">
    <property type="entry name" value="PepX_C"/>
    <property type="match status" value="1"/>
</dbReference>
<dbReference type="Proteomes" id="UP000663505">
    <property type="component" value="Chromosome"/>
</dbReference>
<dbReference type="InterPro" id="IPR000383">
    <property type="entry name" value="Xaa-Pro-like_dom"/>
</dbReference>
<dbReference type="KEGG" id="afx:JZ786_01950"/>
<evidence type="ECO:0000256" key="1">
    <source>
        <dbReference type="ARBA" id="ARBA00022801"/>
    </source>
</evidence>
<dbReference type="PANTHER" id="PTHR43056:SF10">
    <property type="entry name" value="COCE_NOND FAMILY, PUTATIVE (AFU_ORTHOLOGUE AFUA_7G00600)-RELATED"/>
    <property type="match status" value="1"/>
</dbReference>
<dbReference type="InterPro" id="IPR050585">
    <property type="entry name" value="Xaa-Pro_dipeptidyl-ppase/CocE"/>
</dbReference>
<gene>
    <name evidence="4" type="ORF">JZ786_01950</name>
</gene>
<dbReference type="InterPro" id="IPR008979">
    <property type="entry name" value="Galactose-bd-like_sf"/>
</dbReference>
<accession>A0A9X7VZB8</accession>
<evidence type="ECO:0000256" key="2">
    <source>
        <dbReference type="SAM" id="MobiDB-lite"/>
    </source>
</evidence>
<protein>
    <submittedName>
        <fullName evidence="4">CocE/NonD family hydrolase</fullName>
    </submittedName>
</protein>
<dbReference type="SUPFAM" id="SSF53474">
    <property type="entry name" value="alpha/beta-Hydrolases"/>
    <property type="match status" value="1"/>
</dbReference>
<dbReference type="InterPro" id="IPR005674">
    <property type="entry name" value="CocE/Ser_esterase"/>
</dbReference>
<dbReference type="PANTHER" id="PTHR43056">
    <property type="entry name" value="PEPTIDASE S9 PROLYL OLIGOPEPTIDASE"/>
    <property type="match status" value="1"/>
</dbReference>
<proteinExistence type="predicted"/>
<reference evidence="4 5" key="1">
    <citation type="submission" date="2021-02" db="EMBL/GenBank/DDBJ databases">
        <title>Alicyclobacillus curvatus sp. nov. and Alicyclobacillus mengziensis sp. nov., two acidophilic bacteria isolated from acid mine drainage.</title>
        <authorList>
            <person name="Huang Y."/>
        </authorList>
    </citation>
    <scope>NUCLEOTIDE SEQUENCE [LARGE SCALE GENOMIC DNA]</scope>
    <source>
        <strain evidence="4 5">S30H14</strain>
    </source>
</reference>
<dbReference type="SMART" id="SM00939">
    <property type="entry name" value="PepX_C"/>
    <property type="match status" value="1"/>
</dbReference>
<evidence type="ECO:0000313" key="5">
    <source>
        <dbReference type="Proteomes" id="UP000663505"/>
    </source>
</evidence>
<dbReference type="RefSeq" id="WP_206657174.1">
    <property type="nucleotide sequence ID" value="NZ_CP071182.1"/>
</dbReference>
<keyword evidence="5" id="KW-1185">Reference proteome</keyword>
<evidence type="ECO:0000259" key="3">
    <source>
        <dbReference type="SMART" id="SM00939"/>
    </source>
</evidence>
<organism evidence="4 5">
    <name type="scientific">Alicyclobacillus mengziensis</name>
    <dbReference type="NCBI Taxonomy" id="2931921"/>
    <lineage>
        <taxon>Bacteria</taxon>
        <taxon>Bacillati</taxon>
        <taxon>Bacillota</taxon>
        <taxon>Bacilli</taxon>
        <taxon>Bacillales</taxon>
        <taxon>Alicyclobacillaceae</taxon>
        <taxon>Alicyclobacillus</taxon>
    </lineage>
</organism>
<dbReference type="GO" id="GO:0008239">
    <property type="term" value="F:dipeptidyl-peptidase activity"/>
    <property type="evidence" value="ECO:0007669"/>
    <property type="project" value="InterPro"/>
</dbReference>
<dbReference type="InterPro" id="IPR013736">
    <property type="entry name" value="Xaa-Pro_dipept_C"/>
</dbReference>
<dbReference type="EMBL" id="CP071182">
    <property type="protein sequence ID" value="QSO47831.1"/>
    <property type="molecule type" value="Genomic_DNA"/>
</dbReference>